<proteinExistence type="predicted"/>
<dbReference type="AlphaFoldDB" id="A0A401UD27"/>
<dbReference type="Gene3D" id="1.25.40.290">
    <property type="entry name" value="ARM repeat domains"/>
    <property type="match status" value="1"/>
</dbReference>
<keyword evidence="2" id="KW-1185">Reference proteome</keyword>
<gene>
    <name evidence="1" type="ORF">SanaruYs_30350</name>
</gene>
<sequence>MLATYILGKLATNNPSALKILKTKVSKDENWRVQEMLAKAFDNYCMTLGYENSLVTIEKWLTDKNPNVKRAVVEGLRIWTNRPYFKENPTKAIALISRHKADDSEYLRMSVGNALRDISKKYSELIANEMATWDLQNPKIKFTYKFVTKNG</sequence>
<dbReference type="Pfam" id="PF08713">
    <property type="entry name" value="DNA_alkylation"/>
    <property type="match status" value="1"/>
</dbReference>
<organism evidence="1 2">
    <name type="scientific">Chryseotalea sanaruensis</name>
    <dbReference type="NCBI Taxonomy" id="2482724"/>
    <lineage>
        <taxon>Bacteria</taxon>
        <taxon>Pseudomonadati</taxon>
        <taxon>Bacteroidota</taxon>
        <taxon>Cytophagia</taxon>
        <taxon>Cytophagales</taxon>
        <taxon>Chryseotaleaceae</taxon>
        <taxon>Chryseotalea</taxon>
    </lineage>
</organism>
<evidence type="ECO:0008006" key="3">
    <source>
        <dbReference type="Google" id="ProtNLM"/>
    </source>
</evidence>
<evidence type="ECO:0000313" key="1">
    <source>
        <dbReference type="EMBL" id="GCC52796.1"/>
    </source>
</evidence>
<reference evidence="1 2" key="1">
    <citation type="submission" date="2018-11" db="EMBL/GenBank/DDBJ databases">
        <title>Chryseotalea sanarue gen. nov., sp., nov., a member of the family Cytophagaceae, isolated from a brackish lake in Hamamatsu Japan.</title>
        <authorList>
            <person name="Maejima Y."/>
            <person name="Iino T."/>
            <person name="Muraguchi Y."/>
            <person name="Fukuda K."/>
            <person name="Ohkuma M."/>
            <person name="Moriuchi R."/>
            <person name="Dohra H."/>
            <person name="Kimbara K."/>
            <person name="Shintani M."/>
        </authorList>
    </citation>
    <scope>NUCLEOTIDE SEQUENCE [LARGE SCALE GENOMIC DNA]</scope>
    <source>
        <strain evidence="1 2">Ys</strain>
    </source>
</reference>
<comment type="caution">
    <text evidence="1">The sequence shown here is derived from an EMBL/GenBank/DDBJ whole genome shotgun (WGS) entry which is preliminary data.</text>
</comment>
<dbReference type="EMBL" id="BHXQ01000005">
    <property type="protein sequence ID" value="GCC52796.1"/>
    <property type="molecule type" value="Genomic_DNA"/>
</dbReference>
<name>A0A401UD27_9BACT</name>
<dbReference type="InterPro" id="IPR014825">
    <property type="entry name" value="DNA_alkylation"/>
</dbReference>
<dbReference type="Gene3D" id="1.10.1240.70">
    <property type="match status" value="1"/>
</dbReference>
<accession>A0A401UD27</accession>
<evidence type="ECO:0000313" key="2">
    <source>
        <dbReference type="Proteomes" id="UP000288227"/>
    </source>
</evidence>
<dbReference type="Proteomes" id="UP000288227">
    <property type="component" value="Unassembled WGS sequence"/>
</dbReference>
<dbReference type="SUPFAM" id="SSF48371">
    <property type="entry name" value="ARM repeat"/>
    <property type="match status" value="1"/>
</dbReference>
<protein>
    <recommendedName>
        <fullName evidence="3">HEAT repeat domain-containing protein</fullName>
    </recommendedName>
</protein>
<dbReference type="InterPro" id="IPR016024">
    <property type="entry name" value="ARM-type_fold"/>
</dbReference>